<keyword evidence="7" id="KW-0966">Cell projection</keyword>
<evidence type="ECO:0000256" key="3">
    <source>
        <dbReference type="ARBA" id="ARBA00023143"/>
    </source>
</evidence>
<evidence type="ECO:0000256" key="2">
    <source>
        <dbReference type="ARBA" id="ARBA00009272"/>
    </source>
</evidence>
<dbReference type="GO" id="GO:0071973">
    <property type="term" value="P:bacterial-type flagellum-dependent cell motility"/>
    <property type="evidence" value="ECO:0007669"/>
    <property type="project" value="InterPro"/>
</dbReference>
<dbReference type="Pfam" id="PF02049">
    <property type="entry name" value="FliE"/>
    <property type="match status" value="1"/>
</dbReference>
<evidence type="ECO:0000256" key="1">
    <source>
        <dbReference type="ARBA" id="ARBA00004117"/>
    </source>
</evidence>
<sequence>MANSTISGIDPKTLHSLNPSPIQAASQENKGKGFVDTLVDAVKTVEKKEADANRAVQDLAVGNRRTLHETMIKMEQSEIAFKMMMAVRTKVLNAYQEVMRMHF</sequence>
<dbReference type="STRING" id="1429043.X474_00445"/>
<name>A0A0D2JCF5_9BACT</name>
<reference evidence="7 8" key="1">
    <citation type="submission" date="2013-11" db="EMBL/GenBank/DDBJ databases">
        <title>Metagenomic analysis of a methanogenic consortium involved in long chain n-alkane degradation.</title>
        <authorList>
            <person name="Davidova I.A."/>
            <person name="Callaghan A.V."/>
            <person name="Wawrik B."/>
            <person name="Pruitt S."/>
            <person name="Marks C."/>
            <person name="Duncan K.E."/>
            <person name="Suflita J.M."/>
        </authorList>
    </citation>
    <scope>NUCLEOTIDE SEQUENCE [LARGE SCALE GENOMIC DNA]</scope>
    <source>
        <strain evidence="7 8">SPR</strain>
    </source>
</reference>
<dbReference type="InterPro" id="IPR001624">
    <property type="entry name" value="FliE"/>
</dbReference>
<evidence type="ECO:0000256" key="4">
    <source>
        <dbReference type="HAMAP-Rule" id="MF_00724"/>
    </source>
</evidence>
<evidence type="ECO:0000256" key="5">
    <source>
        <dbReference type="NCBIfam" id="TIGR00205"/>
    </source>
</evidence>
<dbReference type="GO" id="GO:0003774">
    <property type="term" value="F:cytoskeletal motor activity"/>
    <property type="evidence" value="ECO:0007669"/>
    <property type="project" value="InterPro"/>
</dbReference>
<dbReference type="Proteomes" id="UP000032233">
    <property type="component" value="Unassembled WGS sequence"/>
</dbReference>
<feature type="region of interest" description="Disordered" evidence="6">
    <location>
        <begin position="1"/>
        <end position="29"/>
    </location>
</feature>
<dbReference type="PANTHER" id="PTHR34653">
    <property type="match status" value="1"/>
</dbReference>
<dbReference type="GO" id="GO:0009425">
    <property type="term" value="C:bacterial-type flagellum basal body"/>
    <property type="evidence" value="ECO:0007669"/>
    <property type="project" value="UniProtKB-SubCell"/>
</dbReference>
<dbReference type="GO" id="GO:0005198">
    <property type="term" value="F:structural molecule activity"/>
    <property type="evidence" value="ECO:0007669"/>
    <property type="project" value="UniProtKB-UniRule"/>
</dbReference>
<evidence type="ECO:0000313" key="8">
    <source>
        <dbReference type="Proteomes" id="UP000032233"/>
    </source>
</evidence>
<dbReference type="HAMAP" id="MF_00724">
    <property type="entry name" value="FliE"/>
    <property type="match status" value="1"/>
</dbReference>
<dbReference type="PRINTS" id="PR01006">
    <property type="entry name" value="FLGHOOKFLIE"/>
</dbReference>
<protein>
    <recommendedName>
        <fullName evidence="4 5">Flagellar hook-basal body complex protein FliE</fullName>
    </recommendedName>
</protein>
<dbReference type="RefSeq" id="WP_052514668.1">
    <property type="nucleotide sequence ID" value="NZ_AZAC01000001.1"/>
</dbReference>
<proteinExistence type="inferred from homology"/>
<keyword evidence="3 4" id="KW-0975">Bacterial flagellum</keyword>
<accession>A0A0D2JCF5</accession>
<keyword evidence="7" id="KW-0969">Cilium</keyword>
<feature type="compositionally biased region" description="Polar residues" evidence="6">
    <location>
        <begin position="15"/>
        <end position="28"/>
    </location>
</feature>
<dbReference type="InParanoid" id="A0A0D2JCF5"/>
<dbReference type="AlphaFoldDB" id="A0A0D2JCF5"/>
<dbReference type="NCBIfam" id="TIGR00205">
    <property type="entry name" value="fliE"/>
    <property type="match status" value="1"/>
</dbReference>
<comment type="subcellular location">
    <subcellularLocation>
        <location evidence="1 4">Bacterial flagellum basal body</location>
    </subcellularLocation>
</comment>
<evidence type="ECO:0000256" key="6">
    <source>
        <dbReference type="SAM" id="MobiDB-lite"/>
    </source>
</evidence>
<evidence type="ECO:0000313" key="7">
    <source>
        <dbReference type="EMBL" id="KIX15824.1"/>
    </source>
</evidence>
<dbReference type="EMBL" id="AZAC01000001">
    <property type="protein sequence ID" value="KIX15824.1"/>
    <property type="molecule type" value="Genomic_DNA"/>
</dbReference>
<keyword evidence="8" id="KW-1185">Reference proteome</keyword>
<keyword evidence="7" id="KW-0282">Flagellum</keyword>
<organism evidence="7 8">
    <name type="scientific">Dethiosulfatarculus sandiegensis</name>
    <dbReference type="NCBI Taxonomy" id="1429043"/>
    <lineage>
        <taxon>Bacteria</taxon>
        <taxon>Pseudomonadati</taxon>
        <taxon>Thermodesulfobacteriota</taxon>
        <taxon>Desulfarculia</taxon>
        <taxon>Desulfarculales</taxon>
        <taxon>Desulfarculaceae</taxon>
        <taxon>Dethiosulfatarculus</taxon>
    </lineage>
</organism>
<comment type="similarity">
    <text evidence="2 4">Belongs to the FliE family.</text>
</comment>
<dbReference type="OrthoDB" id="285952at2"/>
<dbReference type="PANTHER" id="PTHR34653:SF1">
    <property type="entry name" value="FLAGELLAR HOOK-BASAL BODY COMPLEX PROTEIN FLIE"/>
    <property type="match status" value="1"/>
</dbReference>
<comment type="caution">
    <text evidence="7">The sequence shown here is derived from an EMBL/GenBank/DDBJ whole genome shotgun (WGS) entry which is preliminary data.</text>
</comment>
<gene>
    <name evidence="4" type="primary">fliE</name>
    <name evidence="7" type="ORF">X474_00445</name>
</gene>